<reference evidence="4" key="1">
    <citation type="submission" date="2020-05" db="EMBL/GenBank/DDBJ databases">
        <title>Mycena genomes resolve the evolution of fungal bioluminescence.</title>
        <authorList>
            <person name="Tsai I.J."/>
        </authorList>
    </citation>
    <scope>NUCLEOTIDE SEQUENCE</scope>
    <source>
        <strain evidence="4">CCC161011</strain>
    </source>
</reference>
<feature type="compositionally biased region" description="Basic and acidic residues" evidence="1">
    <location>
        <begin position="286"/>
        <end position="299"/>
    </location>
</feature>
<feature type="domain" description="DUF6534" evidence="3">
    <location>
        <begin position="170"/>
        <end position="255"/>
    </location>
</feature>
<feature type="transmembrane region" description="Helical" evidence="2">
    <location>
        <begin position="48"/>
        <end position="70"/>
    </location>
</feature>
<keyword evidence="2" id="KW-0472">Membrane</keyword>
<dbReference type="Pfam" id="PF20152">
    <property type="entry name" value="DUF6534"/>
    <property type="match status" value="1"/>
</dbReference>
<dbReference type="OrthoDB" id="2971182at2759"/>
<proteinExistence type="predicted"/>
<keyword evidence="2" id="KW-1133">Transmembrane helix</keyword>
<name>A0A8H6XR06_9AGAR</name>
<feature type="transmembrane region" description="Helical" evidence="2">
    <location>
        <begin position="167"/>
        <end position="185"/>
    </location>
</feature>
<evidence type="ECO:0000313" key="4">
    <source>
        <dbReference type="EMBL" id="KAF7345542.1"/>
    </source>
</evidence>
<feature type="transmembrane region" description="Helical" evidence="2">
    <location>
        <begin position="122"/>
        <end position="142"/>
    </location>
</feature>
<evidence type="ECO:0000259" key="3">
    <source>
        <dbReference type="Pfam" id="PF20152"/>
    </source>
</evidence>
<feature type="transmembrane region" description="Helical" evidence="2">
    <location>
        <begin position="233"/>
        <end position="252"/>
    </location>
</feature>
<evidence type="ECO:0000256" key="2">
    <source>
        <dbReference type="SAM" id="Phobius"/>
    </source>
</evidence>
<keyword evidence="2" id="KW-0812">Transmembrane</keyword>
<dbReference type="AlphaFoldDB" id="A0A8H6XR06"/>
<accession>A0A8H6XR06</accession>
<dbReference type="PANTHER" id="PTHR40465">
    <property type="entry name" value="CHROMOSOME 1, WHOLE GENOME SHOTGUN SEQUENCE"/>
    <property type="match status" value="1"/>
</dbReference>
<sequence>MAAAFQYPPGYLDALARPLMIGFMISAPLYGVAIAQAVYYFRAFPKDAIYVKIVVALLVLIDTIHMIIIIQSYNSWFLVDLLAPVFPKPLTMNSLLTYLVMFLSQGTYAVRIWILSDKNRPVTGLVVILAVAQLVGGLVQAIDLTMNNTFDVIQGSKIFRISEMVELSSSLACDTVITASMVYFLKGHNSTVQRTSQIVDKIVTYTLSVGLLTTACTAGNFIAWRVSVNTFDFLIFHFVLSKLYLNSLLVMLNSRLKFRETLYDSTAIELNSTGHGTTLNAQGDSKGSRGKEIDHSSKR</sequence>
<gene>
    <name evidence="4" type="ORF">MVEN_01572900</name>
</gene>
<protein>
    <recommendedName>
        <fullName evidence="3">DUF6534 domain-containing protein</fullName>
    </recommendedName>
</protein>
<feature type="transmembrane region" description="Helical" evidence="2">
    <location>
        <begin position="20"/>
        <end position="41"/>
    </location>
</feature>
<dbReference type="InterPro" id="IPR045339">
    <property type="entry name" value="DUF6534"/>
</dbReference>
<comment type="caution">
    <text evidence="4">The sequence shown here is derived from an EMBL/GenBank/DDBJ whole genome shotgun (WGS) entry which is preliminary data.</text>
</comment>
<feature type="transmembrane region" description="Helical" evidence="2">
    <location>
        <begin position="90"/>
        <end position="110"/>
    </location>
</feature>
<dbReference type="Proteomes" id="UP000620124">
    <property type="component" value="Unassembled WGS sequence"/>
</dbReference>
<evidence type="ECO:0000313" key="5">
    <source>
        <dbReference type="Proteomes" id="UP000620124"/>
    </source>
</evidence>
<dbReference type="PANTHER" id="PTHR40465:SF1">
    <property type="entry name" value="DUF6534 DOMAIN-CONTAINING PROTEIN"/>
    <property type="match status" value="1"/>
</dbReference>
<keyword evidence="5" id="KW-1185">Reference proteome</keyword>
<feature type="region of interest" description="Disordered" evidence="1">
    <location>
        <begin position="278"/>
        <end position="299"/>
    </location>
</feature>
<feature type="transmembrane region" description="Helical" evidence="2">
    <location>
        <begin position="205"/>
        <end position="227"/>
    </location>
</feature>
<dbReference type="EMBL" id="JACAZI010000013">
    <property type="protein sequence ID" value="KAF7345542.1"/>
    <property type="molecule type" value="Genomic_DNA"/>
</dbReference>
<evidence type="ECO:0000256" key="1">
    <source>
        <dbReference type="SAM" id="MobiDB-lite"/>
    </source>
</evidence>
<organism evidence="4 5">
    <name type="scientific">Mycena venus</name>
    <dbReference type="NCBI Taxonomy" id="2733690"/>
    <lineage>
        <taxon>Eukaryota</taxon>
        <taxon>Fungi</taxon>
        <taxon>Dikarya</taxon>
        <taxon>Basidiomycota</taxon>
        <taxon>Agaricomycotina</taxon>
        <taxon>Agaricomycetes</taxon>
        <taxon>Agaricomycetidae</taxon>
        <taxon>Agaricales</taxon>
        <taxon>Marasmiineae</taxon>
        <taxon>Mycenaceae</taxon>
        <taxon>Mycena</taxon>
    </lineage>
</organism>